<reference evidence="2 3" key="1">
    <citation type="submission" date="2018-07" db="EMBL/GenBank/DDBJ databases">
        <title>Genomic Encyclopedia of Type Strains, Phase IV (KMG-IV): sequencing the most valuable type-strain genomes for metagenomic binning, comparative biology and taxonomic classification.</title>
        <authorList>
            <person name="Goeker M."/>
        </authorList>
    </citation>
    <scope>NUCLEOTIDE SEQUENCE [LARGE SCALE GENOMIC DNA]</scope>
    <source>
        <strain evidence="2 3">DSM 4134</strain>
    </source>
</reference>
<dbReference type="AlphaFoldDB" id="A0A3D9L7V2"/>
<organism evidence="2 3">
    <name type="scientific">Marinoscillum furvescens DSM 4134</name>
    <dbReference type="NCBI Taxonomy" id="1122208"/>
    <lineage>
        <taxon>Bacteria</taxon>
        <taxon>Pseudomonadati</taxon>
        <taxon>Bacteroidota</taxon>
        <taxon>Cytophagia</taxon>
        <taxon>Cytophagales</taxon>
        <taxon>Reichenbachiellaceae</taxon>
        <taxon>Marinoscillum</taxon>
    </lineage>
</organism>
<evidence type="ECO:0000313" key="2">
    <source>
        <dbReference type="EMBL" id="REE02162.1"/>
    </source>
</evidence>
<dbReference type="Gene3D" id="1.10.287.470">
    <property type="entry name" value="Helix hairpin bin"/>
    <property type="match status" value="1"/>
</dbReference>
<name>A0A3D9L7V2_MARFU</name>
<protein>
    <submittedName>
        <fullName evidence="2">RND family efflux transporter MFP subunit</fullName>
    </submittedName>
</protein>
<sequence>MAVGAVIFASAIGMSVFFAGQKEAPETKKPKLVKKFVSTTSVTYEDIQTYITAFGRVETAQSIDLISEVSGRMYEGSVRLKEGQRFRKGALLFYIDDKEAALTLKSQKSNFLRDLAAILPDLKIDHPNSYSQWDAYFKAVTVDSDLPELPEAKTDKEKTFLATQGIYSTFYTIKSAEERLTKYRYYAPFDGSITAVNQESGAFVNPGTSIGTIIRTGRHELRVAVESKDIPWVQMGTSVELYSAETQQRWAGEVTRISDVVNQNTQSIDVFVSIQPGKEKIYDGQFIQAAIPARKVEQGMIIPRHAVYNANEVYVVEDTLLKIKEVFVHRTMEESVVVSGLPENADLVVEPLINAHNNMVVHKLEQKDINLEMGGSEAKPTSLGATNTSSN</sequence>
<dbReference type="GO" id="GO:1990281">
    <property type="term" value="C:efflux pump complex"/>
    <property type="evidence" value="ECO:0007669"/>
    <property type="project" value="TreeGrafter"/>
</dbReference>
<proteinExistence type="predicted"/>
<dbReference type="EMBL" id="QREG01000002">
    <property type="protein sequence ID" value="REE02162.1"/>
    <property type="molecule type" value="Genomic_DNA"/>
</dbReference>
<comment type="caution">
    <text evidence="2">The sequence shown here is derived from an EMBL/GenBank/DDBJ whole genome shotgun (WGS) entry which is preliminary data.</text>
</comment>
<accession>A0A3D9L7V2</accession>
<dbReference type="Gene3D" id="2.40.420.20">
    <property type="match status" value="1"/>
</dbReference>
<dbReference type="Gene3D" id="2.40.30.170">
    <property type="match status" value="1"/>
</dbReference>
<dbReference type="PANTHER" id="PTHR30469">
    <property type="entry name" value="MULTIDRUG RESISTANCE PROTEIN MDTA"/>
    <property type="match status" value="1"/>
</dbReference>
<dbReference type="GO" id="GO:0015562">
    <property type="term" value="F:efflux transmembrane transporter activity"/>
    <property type="evidence" value="ECO:0007669"/>
    <property type="project" value="TreeGrafter"/>
</dbReference>
<dbReference type="Proteomes" id="UP000256779">
    <property type="component" value="Unassembled WGS sequence"/>
</dbReference>
<evidence type="ECO:0000313" key="3">
    <source>
        <dbReference type="Proteomes" id="UP000256779"/>
    </source>
</evidence>
<dbReference type="Gene3D" id="2.40.50.100">
    <property type="match status" value="1"/>
</dbReference>
<keyword evidence="3" id="KW-1185">Reference proteome</keyword>
<dbReference type="SUPFAM" id="SSF111369">
    <property type="entry name" value="HlyD-like secretion proteins"/>
    <property type="match status" value="1"/>
</dbReference>
<evidence type="ECO:0000256" key="1">
    <source>
        <dbReference type="SAM" id="MobiDB-lite"/>
    </source>
</evidence>
<feature type="region of interest" description="Disordered" evidence="1">
    <location>
        <begin position="372"/>
        <end position="391"/>
    </location>
</feature>
<gene>
    <name evidence="2" type="ORF">C7460_102186</name>
</gene>